<accession>A0A7X6CXB5</accession>
<dbReference type="RefSeq" id="WP_167967420.1">
    <property type="nucleotide sequence ID" value="NZ_BHZG01000396.1"/>
</dbReference>
<dbReference type="Proteomes" id="UP000578686">
    <property type="component" value="Unassembled WGS sequence"/>
</dbReference>
<proteinExistence type="predicted"/>
<feature type="compositionally biased region" description="Polar residues" evidence="1">
    <location>
        <begin position="246"/>
        <end position="255"/>
    </location>
</feature>
<feature type="region of interest" description="Disordered" evidence="1">
    <location>
        <begin position="222"/>
        <end position="255"/>
    </location>
</feature>
<comment type="caution">
    <text evidence="2">The sequence shown here is derived from an EMBL/GenBank/DDBJ whole genome shotgun (WGS) entry which is preliminary data.</text>
</comment>
<protein>
    <submittedName>
        <fullName evidence="2">DUF4241 domain-containing protein</fullName>
    </submittedName>
</protein>
<keyword evidence="3" id="KW-1185">Reference proteome</keyword>
<evidence type="ECO:0000313" key="3">
    <source>
        <dbReference type="Proteomes" id="UP000578686"/>
    </source>
</evidence>
<reference evidence="2 3" key="1">
    <citation type="submission" date="2020-03" db="EMBL/GenBank/DDBJ databases">
        <title>Draft genome of Streptomyces sp. ventii, isolated from the Axial Seamount in the Pacific Ocean, and resequencing of the two type strains Streptomyces lonarensis strain NCL 716 and Streptomyces bohaiensis strain 11A07.</title>
        <authorList>
            <person name="Loughran R.M."/>
            <person name="Pfannmuller K.M."/>
            <person name="Wasson B.J."/>
            <person name="Deadmond M.C."/>
            <person name="Paddock B.E."/>
            <person name="Koyack M.J."/>
            <person name="Gallegos D.A."/>
            <person name="Mitchell E.A."/>
            <person name="Ushijima B."/>
            <person name="Saw J.H."/>
            <person name="Mcphail K.L."/>
            <person name="Videau P."/>
        </authorList>
    </citation>
    <scope>NUCLEOTIDE SEQUENCE [LARGE SCALE GENOMIC DNA]</scope>
    <source>
        <strain evidence="2 3">NCL716</strain>
    </source>
</reference>
<dbReference type="Pfam" id="PF14025">
    <property type="entry name" value="DUF4241"/>
    <property type="match status" value="1"/>
</dbReference>
<sequence>MAVSPPDFAQILAPGTVHPVFEDGTTLRVRELPGVPLSLPSGRLIAMEPFSAGMGDAEELAFTDTVAPGTYPVVLSLVDVYEPDGSFTGDSRVAAARLVVSEEPVERWELALSAGQDLGDLEDDEFYGYPVDGGTGSFMDVETFHSIGDQDFGDRVLSAMFPGADEEPAGEPPEPADDPVTLPVGEDEHAVVAFSTGWGDGAYATWTGRAADGSIACFLTDFSTMDEDSDEDEDEDSEDGEPVAEAQQSHATASA</sequence>
<organism evidence="2 3">
    <name type="scientific">Streptomyces lonarensis</name>
    <dbReference type="NCBI Taxonomy" id="700599"/>
    <lineage>
        <taxon>Bacteria</taxon>
        <taxon>Bacillati</taxon>
        <taxon>Actinomycetota</taxon>
        <taxon>Actinomycetes</taxon>
        <taxon>Kitasatosporales</taxon>
        <taxon>Streptomycetaceae</taxon>
        <taxon>Streptomyces</taxon>
    </lineage>
</organism>
<dbReference type="EMBL" id="JAAVJD010000002">
    <property type="protein sequence ID" value="NJQ04118.1"/>
    <property type="molecule type" value="Genomic_DNA"/>
</dbReference>
<evidence type="ECO:0000256" key="1">
    <source>
        <dbReference type="SAM" id="MobiDB-lite"/>
    </source>
</evidence>
<evidence type="ECO:0000313" key="2">
    <source>
        <dbReference type="EMBL" id="NJQ04118.1"/>
    </source>
</evidence>
<dbReference type="InterPro" id="IPR025335">
    <property type="entry name" value="DUF4241"/>
</dbReference>
<dbReference type="AlphaFoldDB" id="A0A7X6CXB5"/>
<feature type="compositionally biased region" description="Acidic residues" evidence="1">
    <location>
        <begin position="224"/>
        <end position="242"/>
    </location>
</feature>
<name>A0A7X6CXB5_9ACTN</name>
<gene>
    <name evidence="2" type="ORF">HCN56_00630</name>
</gene>